<dbReference type="Pfam" id="PF02481">
    <property type="entry name" value="DNA_processg_A"/>
    <property type="match status" value="1"/>
</dbReference>
<feature type="domain" description="DprA winged helix" evidence="3">
    <location>
        <begin position="310"/>
        <end position="368"/>
    </location>
</feature>
<dbReference type="InterPro" id="IPR041614">
    <property type="entry name" value="DprA_WH"/>
</dbReference>
<dbReference type="SUPFAM" id="SSF102405">
    <property type="entry name" value="MCP/YpsA-like"/>
    <property type="match status" value="1"/>
</dbReference>
<dbReference type="Proteomes" id="UP000243535">
    <property type="component" value="Unassembled WGS sequence"/>
</dbReference>
<dbReference type="NCBIfam" id="TIGR00732">
    <property type="entry name" value="dprA"/>
    <property type="match status" value="1"/>
</dbReference>
<proteinExistence type="inferred from homology"/>
<evidence type="ECO:0000313" key="5">
    <source>
        <dbReference type="Proteomes" id="UP000243535"/>
    </source>
</evidence>
<dbReference type="InterPro" id="IPR036388">
    <property type="entry name" value="WH-like_DNA-bd_sf"/>
</dbReference>
<dbReference type="InterPro" id="IPR057666">
    <property type="entry name" value="DrpA_SLOG"/>
</dbReference>
<name>A0A0K6GYK2_9NEIS</name>
<evidence type="ECO:0000259" key="2">
    <source>
        <dbReference type="Pfam" id="PF02481"/>
    </source>
</evidence>
<dbReference type="Gene3D" id="3.40.50.450">
    <property type="match status" value="1"/>
</dbReference>
<dbReference type="EMBL" id="CYHA01000003">
    <property type="protein sequence ID" value="CUA83699.1"/>
    <property type="molecule type" value="Genomic_DNA"/>
</dbReference>
<dbReference type="Pfam" id="PF17782">
    <property type="entry name" value="WHD_DprA"/>
    <property type="match status" value="1"/>
</dbReference>
<dbReference type="RefSeq" id="WP_055433981.1">
    <property type="nucleotide sequence ID" value="NZ_CYHA01000003.1"/>
</dbReference>
<gene>
    <name evidence="4" type="ORF">Ga0061063_1873</name>
</gene>
<sequence>MTLPVEWLRAALTPGIGPAGFLKLIQAFGDIAAAVSASPHQLEPLIGPAAARALKEKVSEPDVEAALAWASQPGCSLLTLLDADYPAQLAEAGAAPPLLFARGRRELLSRPMLAMVGSRNATPQGLGIARDFSAGLAESGYTVVSGLASGIDTAAHEGALGSAASTVAVIGTGIDRVYPSANRALAHRLAEEGLLLSEFPLGMQPLAENFPRRNRIIAGLARGCLVVEANVKSGSLITARLAAEAGREVLAIPGSIHNAQARGCHRLIKEGAKLVETVEDVLEEVGRLGPTRLRRRTPPSAAVPPTAVAMPELPDGLSDTAQRLLESMGYDPILADTLADRLGLTAGDVYAMLLELELAGLIAGLPGQRFQRLR</sequence>
<dbReference type="PANTHER" id="PTHR43022">
    <property type="entry name" value="PROTEIN SMF"/>
    <property type="match status" value="1"/>
</dbReference>
<organism evidence="4 5">
    <name type="scientific">Gulbenkiania indica</name>
    <dbReference type="NCBI Taxonomy" id="375574"/>
    <lineage>
        <taxon>Bacteria</taxon>
        <taxon>Pseudomonadati</taxon>
        <taxon>Pseudomonadota</taxon>
        <taxon>Betaproteobacteria</taxon>
        <taxon>Neisseriales</taxon>
        <taxon>Chromobacteriaceae</taxon>
        <taxon>Gulbenkiania</taxon>
    </lineage>
</organism>
<reference evidence="5" key="1">
    <citation type="submission" date="2015-08" db="EMBL/GenBank/DDBJ databases">
        <authorList>
            <person name="Varghese N."/>
        </authorList>
    </citation>
    <scope>NUCLEOTIDE SEQUENCE [LARGE SCALE GENOMIC DNA]</scope>
    <source>
        <strain evidence="5">DSM 17901</strain>
    </source>
</reference>
<dbReference type="GO" id="GO:0009294">
    <property type="term" value="P:DNA-mediated transformation"/>
    <property type="evidence" value="ECO:0007669"/>
    <property type="project" value="InterPro"/>
</dbReference>
<evidence type="ECO:0000256" key="1">
    <source>
        <dbReference type="ARBA" id="ARBA00006525"/>
    </source>
</evidence>
<dbReference type="SUPFAM" id="SSF47781">
    <property type="entry name" value="RuvA domain 2-like"/>
    <property type="match status" value="1"/>
</dbReference>
<dbReference type="STRING" id="375574.GCA_001418035_01665"/>
<dbReference type="InterPro" id="IPR003488">
    <property type="entry name" value="DprA"/>
</dbReference>
<evidence type="ECO:0000259" key="3">
    <source>
        <dbReference type="Pfam" id="PF17782"/>
    </source>
</evidence>
<feature type="domain" description="Smf/DprA SLOG" evidence="2">
    <location>
        <begin position="77"/>
        <end position="285"/>
    </location>
</feature>
<accession>A0A0K6GYK2</accession>
<evidence type="ECO:0000313" key="4">
    <source>
        <dbReference type="EMBL" id="CUA83699.1"/>
    </source>
</evidence>
<comment type="similarity">
    <text evidence="1">Belongs to the DprA/Smf family.</text>
</comment>
<keyword evidence="5" id="KW-1185">Reference proteome</keyword>
<dbReference type="InterPro" id="IPR010994">
    <property type="entry name" value="RuvA_2-like"/>
</dbReference>
<dbReference type="Gene3D" id="1.10.10.10">
    <property type="entry name" value="Winged helix-like DNA-binding domain superfamily/Winged helix DNA-binding domain"/>
    <property type="match status" value="1"/>
</dbReference>
<dbReference type="OrthoDB" id="9785707at2"/>
<dbReference type="PANTHER" id="PTHR43022:SF1">
    <property type="entry name" value="PROTEIN SMF"/>
    <property type="match status" value="1"/>
</dbReference>
<dbReference type="AlphaFoldDB" id="A0A0K6GYK2"/>
<protein>
    <submittedName>
        <fullName evidence="4">DNA protecting protein DprA</fullName>
    </submittedName>
</protein>